<keyword evidence="3" id="KW-0488">Methylation</keyword>
<accession>A0A3Q0FS18</accession>
<evidence type="ECO:0000256" key="8">
    <source>
        <dbReference type="ARBA" id="ARBA00022843"/>
    </source>
</evidence>
<comment type="similarity">
    <text evidence="12">Belongs to the IFT172 family.</text>
</comment>
<keyword evidence="4" id="KW-1017">Isopeptide bond</keyword>
<evidence type="ECO:0000256" key="12">
    <source>
        <dbReference type="ARBA" id="ARBA00038130"/>
    </source>
</evidence>
<dbReference type="InterPro" id="IPR056157">
    <property type="entry name" value="TPR_IFT80_172_dom"/>
</dbReference>
<feature type="domain" description="IF140/IFT172/WDR19 TPR" evidence="16">
    <location>
        <begin position="983"/>
        <end position="1241"/>
    </location>
</feature>
<evidence type="ECO:0000256" key="4">
    <source>
        <dbReference type="ARBA" id="ARBA00022499"/>
    </source>
</evidence>
<dbReference type="InterPro" id="IPR001680">
    <property type="entry name" value="WD40_rpt"/>
</dbReference>
<dbReference type="PANTHER" id="PTHR15722:SF2">
    <property type="entry name" value="INTRAFLAGELLAR TRANSPORT PROTEIN 172 HOMOLOG"/>
    <property type="match status" value="1"/>
</dbReference>
<keyword evidence="11" id="KW-0966">Cell projection</keyword>
<dbReference type="GO" id="GO:0036064">
    <property type="term" value="C:ciliary basal body"/>
    <property type="evidence" value="ECO:0007669"/>
    <property type="project" value="TreeGrafter"/>
</dbReference>
<keyword evidence="10" id="KW-0969">Cilium</keyword>
<evidence type="ECO:0000256" key="1">
    <source>
        <dbReference type="ARBA" id="ARBA00004138"/>
    </source>
</evidence>
<dbReference type="InParanoid" id="A0A3Q0FS18"/>
<evidence type="ECO:0000256" key="2">
    <source>
        <dbReference type="ARBA" id="ARBA00022473"/>
    </source>
</evidence>
<organism evidence="17 18">
    <name type="scientific">Alligator sinensis</name>
    <name type="common">Chinese alligator</name>
    <dbReference type="NCBI Taxonomy" id="38654"/>
    <lineage>
        <taxon>Eukaryota</taxon>
        <taxon>Metazoa</taxon>
        <taxon>Chordata</taxon>
        <taxon>Craniata</taxon>
        <taxon>Vertebrata</taxon>
        <taxon>Euteleostomi</taxon>
        <taxon>Archelosauria</taxon>
        <taxon>Archosauria</taxon>
        <taxon>Crocodylia</taxon>
        <taxon>Alligatoridae</taxon>
        <taxon>Alligatorinae</taxon>
        <taxon>Alligator</taxon>
    </lineage>
</organism>
<dbReference type="Gene3D" id="1.25.40.470">
    <property type="match status" value="2"/>
</dbReference>
<dbReference type="Pfam" id="PF24762">
    <property type="entry name" value="TPR_IF140-IFT172"/>
    <property type="match status" value="1"/>
</dbReference>
<dbReference type="SUPFAM" id="SSF82171">
    <property type="entry name" value="DPP6 N-terminal domain-like"/>
    <property type="match status" value="1"/>
</dbReference>
<evidence type="ECO:0000256" key="11">
    <source>
        <dbReference type="ARBA" id="ARBA00023273"/>
    </source>
</evidence>
<gene>
    <name evidence="18" type="primary">IFT172</name>
</gene>
<dbReference type="GeneID" id="102370600"/>
<evidence type="ECO:0000256" key="13">
    <source>
        <dbReference type="ARBA" id="ARBA00058824"/>
    </source>
</evidence>
<dbReference type="GO" id="GO:0042073">
    <property type="term" value="P:intraciliary transport"/>
    <property type="evidence" value="ECO:0007669"/>
    <property type="project" value="TreeGrafter"/>
</dbReference>
<comment type="subcellular location">
    <subcellularLocation>
        <location evidence="1">Cell projection</location>
        <location evidence="1">Cilium</location>
    </subcellularLocation>
</comment>
<dbReference type="Pfam" id="PF23387">
    <property type="entry name" value="TPR_IFT80_172"/>
    <property type="match status" value="1"/>
</dbReference>
<dbReference type="FunFam" id="2.130.10.10:FF:000345">
    <property type="entry name" value="intraflagellar transport protein 172 homolog"/>
    <property type="match status" value="1"/>
</dbReference>
<keyword evidence="17" id="KW-1185">Reference proteome</keyword>
<keyword evidence="8" id="KW-0832">Ubl conjugation</keyword>
<dbReference type="Gene3D" id="2.130.10.10">
    <property type="entry name" value="YVTN repeat-like/Quinoprotein amine dehydrogenase"/>
    <property type="match status" value="2"/>
</dbReference>
<dbReference type="SMART" id="SM00320">
    <property type="entry name" value="WD40"/>
    <property type="match status" value="7"/>
</dbReference>
<sequence length="1775" mass="200122">MEHHVEFRAAPEGPKAPALLGTRVLAALVQPGDPRPSPQDGAAKVTCLAWAHNNAKFAVCTVDRVVLLYDEHGERRDKFSTKPADAKYGRKSYVVKGMAFSPDSTKIAVGQTDNIIYVYKIGEDWGDKKVICNKFIQTSAVTCLLWPAENIIVFGLAEGKVRLANTKTNKSSTIYGTESYVVSLTSNVSGKGILSGHADGTIVRYFFDDEGSGESQGKLVTHPCPPYALAWASTSIVAAGCDKKIVAYGKEGHVIQTFDYSRDPAEKEFTVAATSPGGQSVVFGSYDRLRVLNWSPRRSAWEEARPKEITHLYTITALAWKKDGSRLCAGTLCGGVEQFDCCLRRSIYKNKFEMTYVGPSQVIVKNLSTGTRVVLKSCYGYEIEEVKILGKERYLVAHTSDTLLLGDLSSNKLSEVAWQGSGGNEKFFFDNENVCMIFNAGELTLVEYGSNEILGSVRTEFMNPHLISVRINERRQRGLEESKRLAYLIDIKTIAAVDLVGGYNISTISHDSKIDWLELNEMGHKLLFRDKKMRLQLYDIESGAKTTILSYCSYVQWVPGSDVVVAQNRGSLCIWYNIDAPERVTMFPLKGDIVDLERSNGKTEVIVTEGVNMVSYTLDEGLIEFGTAVDDGDYHRAAAFLETLEMSTETEAMWKTLSRLALEARQLHIAERCFAALGCVAKAHFLHETNVIADKAAKEHGGDGTDYYEVRARLAMLEKNYKLAEMIFLEQNAVEEAMDMYQELHMWDECIMVAEAKGHPMLDKLRQAYYQWLLETQQEERAGEVQQHQGDHMAAIGLYLRAGLPAKAAQLAMSRDELLVNSDVTNRITTALIKRELYEQAGDLFEKTRNPQKALECYRKGSAFLKAVELARAAFPVEVMKLEEAWGDHLVQQKQLDAAINHYIEARCSIKAIEAAIGARQWKKAIYILDLQDVQTAAKYYPRIAQHYAALQEYQIAEELYIKGDRTKDAIDMYTQAGRWEQAHKLATKCMRPEDVSVLYVTQAQEMEKQGRYKEAERLYVAVDEPDLAITMYKRGKMYGDMIRLVAKHHKDLLSDTHLHLGKELETEGRLQEAEYHYLEAKDWKAAVNMYRVNDMWEEAYRVAKAHGGANSHKHVAYLWAKSLGGEAAAKLLNKFGLLEMAIDHAAHNSVFDFAFDLARLSMKHKMPEIHFKYATFLEDEGKFEEAEEEFVKAGKPKEAVLMYVHNQNWDAAQRVAEAHDPESVADVLVGQARCAFEQKEFPRAEAFLLRAQRLELAIKYYKEAGMWSDALRICKEYVPGRLEALQEEYDREAAKKGSRGLEGMLEQAREWEQAGEYGRAVDCYLKVQDPSNSLLTEKCLLKAAELAIKFLGQPHSMEVTRAVGPQLVAMRKFSAAAELYLNLDLIREAIDAFIEGEEWNKAKRVAKELDPRSEEYVDQRYKEYLKNQGKVDSLVGVDVMAALDMYAEREQWEKCLETAAKQNYKVLHKYVALYATHLIREGSYGKALSLYVQHGAPANPQNFNIYKRLFVEMVNATGMNSAEAYPSWADLRDMLFNLCESLVKSSEANTPAHEEFENILLVCHYYATRSAAQAVKQLDIVAAKLSISLLRHTELIPADKAFYEAGTAAKAIGWENMAFVFLNRFLDLCDAIEEGTLDALDHSDFQDTDIPFEVPLPAQQHVAEEQREEVRDWVLTMSMDQRLEQVLPRDERGTYEASLVAASTGVRSLPCVLTGYPVLRNKVEFKRPGKEANKDTWNKFLMAVKTSHSPSCQDVLKFVSQWCGGLPSTSFSFQ</sequence>
<evidence type="ECO:0000256" key="5">
    <source>
        <dbReference type="ARBA" id="ARBA00022574"/>
    </source>
</evidence>
<evidence type="ECO:0000259" key="16">
    <source>
        <dbReference type="Pfam" id="PF24762"/>
    </source>
</evidence>
<name>A0A3Q0FS18_ALLSI</name>
<dbReference type="FunFam" id="1.25.40.470:FF:000013">
    <property type="entry name" value="intraflagellar transport protein 172 homolog"/>
    <property type="match status" value="1"/>
</dbReference>
<evidence type="ECO:0000313" key="18">
    <source>
        <dbReference type="RefSeq" id="XP_025050082.1"/>
    </source>
</evidence>
<dbReference type="RefSeq" id="XP_025050082.1">
    <property type="nucleotide sequence ID" value="XM_025194297.1"/>
</dbReference>
<keyword evidence="7" id="KW-0802">TPR repeat</keyword>
<dbReference type="SUPFAM" id="SSF48371">
    <property type="entry name" value="ARM repeat"/>
    <property type="match status" value="1"/>
</dbReference>
<keyword evidence="6" id="KW-0677">Repeat</keyword>
<comment type="function">
    <text evidence="13">Required for the maintenance and formation of cilia. Plays an indirect role in hedgehog (Hh) signaling, cilia being required for all activity of the hedgehog pathway.</text>
</comment>
<keyword evidence="2" id="KW-0217">Developmental protein</keyword>
<protein>
    <recommendedName>
        <fullName evidence="14">Intraflagellar transport protein 172 homolog</fullName>
    </recommendedName>
</protein>
<evidence type="ECO:0000313" key="17">
    <source>
        <dbReference type="Proteomes" id="UP000189705"/>
    </source>
</evidence>
<dbReference type="FunFam" id="1.25.40.470:FF:000012">
    <property type="entry name" value="intraflagellar transport protein 172 homolog"/>
    <property type="match status" value="1"/>
</dbReference>
<dbReference type="CTD" id="26160"/>
<dbReference type="FunFam" id="1.25.40.470:FF:000008">
    <property type="entry name" value="Intraflagellar transport protein 172 homolog"/>
    <property type="match status" value="1"/>
</dbReference>
<dbReference type="Proteomes" id="UP000189705">
    <property type="component" value="Unplaced"/>
</dbReference>
<keyword evidence="5" id="KW-0853">WD repeat</keyword>
<dbReference type="KEGG" id="asn:102370600"/>
<evidence type="ECO:0000256" key="6">
    <source>
        <dbReference type="ARBA" id="ARBA00022737"/>
    </source>
</evidence>
<dbReference type="SUPFAM" id="SSF50978">
    <property type="entry name" value="WD40 repeat-like"/>
    <property type="match status" value="1"/>
</dbReference>
<dbReference type="InterPro" id="IPR015943">
    <property type="entry name" value="WD40/YVTN_repeat-like_dom_sf"/>
</dbReference>
<evidence type="ECO:0000256" key="9">
    <source>
        <dbReference type="ARBA" id="ARBA00022990"/>
    </source>
</evidence>
<dbReference type="PANTHER" id="PTHR15722">
    <property type="entry name" value="IFT140/172-RELATED"/>
    <property type="match status" value="1"/>
</dbReference>
<evidence type="ECO:0000259" key="15">
    <source>
        <dbReference type="Pfam" id="PF23387"/>
    </source>
</evidence>
<evidence type="ECO:0000256" key="14">
    <source>
        <dbReference type="ARBA" id="ARBA00073483"/>
    </source>
</evidence>
<evidence type="ECO:0000256" key="3">
    <source>
        <dbReference type="ARBA" id="ARBA00022481"/>
    </source>
</evidence>
<feature type="domain" description="IFT80/172/WDR35 TPR" evidence="15">
    <location>
        <begin position="653"/>
        <end position="787"/>
    </location>
</feature>
<keyword evidence="9" id="KW-0007">Acetylation</keyword>
<dbReference type="InterPro" id="IPR036322">
    <property type="entry name" value="WD40_repeat_dom_sf"/>
</dbReference>
<dbReference type="InterPro" id="IPR056168">
    <property type="entry name" value="TPR_IF140/IFT172/WDR19"/>
</dbReference>
<dbReference type="STRING" id="38654.A0A3Q0FS18"/>
<proteinExistence type="inferred from homology"/>
<evidence type="ECO:0000256" key="10">
    <source>
        <dbReference type="ARBA" id="ARBA00023069"/>
    </source>
</evidence>
<dbReference type="InterPro" id="IPR016024">
    <property type="entry name" value="ARM-type_fold"/>
</dbReference>
<dbReference type="GO" id="GO:0005930">
    <property type="term" value="C:axoneme"/>
    <property type="evidence" value="ECO:0007669"/>
    <property type="project" value="TreeGrafter"/>
</dbReference>
<evidence type="ECO:0000256" key="7">
    <source>
        <dbReference type="ARBA" id="ARBA00022803"/>
    </source>
</evidence>
<dbReference type="FunFam" id="2.130.10.10:FF:000387">
    <property type="entry name" value="intraflagellar transport protein 172 homolog"/>
    <property type="match status" value="1"/>
</dbReference>
<reference evidence="18" key="1">
    <citation type="submission" date="2025-08" db="UniProtKB">
        <authorList>
            <consortium name="RefSeq"/>
        </authorList>
    </citation>
    <scope>IDENTIFICATION</scope>
</reference>
<dbReference type="GO" id="GO:0030992">
    <property type="term" value="C:intraciliary transport particle B"/>
    <property type="evidence" value="ECO:0007669"/>
    <property type="project" value="TreeGrafter"/>
</dbReference>